<keyword evidence="4" id="KW-1185">Reference proteome</keyword>
<proteinExistence type="predicted"/>
<dbReference type="RefSeq" id="WP_161045606.1">
    <property type="nucleotide sequence ID" value="NZ_WWCR01000008.1"/>
</dbReference>
<dbReference type="Proteomes" id="UP000466332">
    <property type="component" value="Unassembled WGS sequence"/>
</dbReference>
<evidence type="ECO:0000313" key="3">
    <source>
        <dbReference type="EMBL" id="MYN40596.1"/>
    </source>
</evidence>
<dbReference type="AlphaFoldDB" id="A0A7X4GZJ2"/>
<keyword evidence="1" id="KW-1133">Transmembrane helix</keyword>
<dbReference type="Proteomes" id="UP000469734">
    <property type="component" value="Unassembled WGS sequence"/>
</dbReference>
<evidence type="ECO:0000313" key="2">
    <source>
        <dbReference type="EMBL" id="MYM72582.1"/>
    </source>
</evidence>
<protein>
    <recommendedName>
        <fullName evidence="6">DUF1640 domain-containing protein</fullName>
    </recommendedName>
</protein>
<evidence type="ECO:0000313" key="4">
    <source>
        <dbReference type="Proteomes" id="UP000466332"/>
    </source>
</evidence>
<comment type="caution">
    <text evidence="2">The sequence shown here is derived from an EMBL/GenBank/DDBJ whole genome shotgun (WGS) entry which is preliminary data.</text>
</comment>
<dbReference type="EMBL" id="WWCS01000008">
    <property type="protein sequence ID" value="MYN40596.1"/>
    <property type="molecule type" value="Genomic_DNA"/>
</dbReference>
<keyword evidence="1" id="KW-0472">Membrane</keyword>
<organism evidence="2 5">
    <name type="scientific">Duganella margarita</name>
    <dbReference type="NCBI Taxonomy" id="2692170"/>
    <lineage>
        <taxon>Bacteria</taxon>
        <taxon>Pseudomonadati</taxon>
        <taxon>Pseudomonadota</taxon>
        <taxon>Betaproteobacteria</taxon>
        <taxon>Burkholderiales</taxon>
        <taxon>Oxalobacteraceae</taxon>
        <taxon>Telluria group</taxon>
        <taxon>Duganella</taxon>
    </lineage>
</organism>
<reference evidence="4 5" key="1">
    <citation type="submission" date="2019-12" db="EMBL/GenBank/DDBJ databases">
        <title>Novel species isolated from a subtropical stream in China.</title>
        <authorList>
            <person name="Lu H."/>
        </authorList>
    </citation>
    <scope>NUCLEOTIDE SEQUENCE [LARGE SCALE GENOMIC DNA]</scope>
    <source>
        <strain evidence="3 4">FT109W</strain>
        <strain evidence="2 5">FT134W</strain>
    </source>
</reference>
<evidence type="ECO:0000256" key="1">
    <source>
        <dbReference type="SAM" id="Phobius"/>
    </source>
</evidence>
<evidence type="ECO:0008006" key="6">
    <source>
        <dbReference type="Google" id="ProtNLM"/>
    </source>
</evidence>
<evidence type="ECO:0000313" key="5">
    <source>
        <dbReference type="Proteomes" id="UP000469734"/>
    </source>
</evidence>
<sequence>MEMQEQIEKYCATKVELMAFREEVAVQFGKVHTAIESTHVEIAKTHTEIARLEGRMSAMETRLIKWFITIIIANATISLAIARYLS</sequence>
<gene>
    <name evidence="3" type="ORF">GTP55_14570</name>
    <name evidence="2" type="ORF">GTP56_10270</name>
</gene>
<dbReference type="EMBL" id="WWCR01000008">
    <property type="protein sequence ID" value="MYM72582.1"/>
    <property type="molecule type" value="Genomic_DNA"/>
</dbReference>
<name>A0A7X4GZJ2_9BURK</name>
<keyword evidence="1" id="KW-0812">Transmembrane</keyword>
<feature type="transmembrane region" description="Helical" evidence="1">
    <location>
        <begin position="63"/>
        <end position="85"/>
    </location>
</feature>
<accession>A0A7X4GZJ2</accession>